<dbReference type="Pfam" id="PF13650">
    <property type="entry name" value="Asp_protease_2"/>
    <property type="match status" value="1"/>
</dbReference>
<dbReference type="PROSITE" id="PS00141">
    <property type="entry name" value="ASP_PROTEASE"/>
    <property type="match status" value="1"/>
</dbReference>
<protein>
    <recommendedName>
        <fullName evidence="4">Retrotransposon gag domain-containing protein</fullName>
    </recommendedName>
</protein>
<gene>
    <name evidence="2" type="ORF">NQ317_015360</name>
</gene>
<reference evidence="2" key="1">
    <citation type="journal article" date="2023" name="Insect Mol. Biol.">
        <title>Genome sequencing provides insights into the evolution of gene families encoding plant cell wall-degrading enzymes in longhorned beetles.</title>
        <authorList>
            <person name="Shin N.R."/>
            <person name="Okamura Y."/>
            <person name="Kirsch R."/>
            <person name="Pauchet Y."/>
        </authorList>
    </citation>
    <scope>NUCLEOTIDE SEQUENCE</scope>
    <source>
        <strain evidence="2">MMC_N1</strain>
    </source>
</reference>
<keyword evidence="3" id="KW-1185">Reference proteome</keyword>
<organism evidence="2 3">
    <name type="scientific">Molorchus minor</name>
    <dbReference type="NCBI Taxonomy" id="1323400"/>
    <lineage>
        <taxon>Eukaryota</taxon>
        <taxon>Metazoa</taxon>
        <taxon>Ecdysozoa</taxon>
        <taxon>Arthropoda</taxon>
        <taxon>Hexapoda</taxon>
        <taxon>Insecta</taxon>
        <taxon>Pterygota</taxon>
        <taxon>Neoptera</taxon>
        <taxon>Endopterygota</taxon>
        <taxon>Coleoptera</taxon>
        <taxon>Polyphaga</taxon>
        <taxon>Cucujiformia</taxon>
        <taxon>Chrysomeloidea</taxon>
        <taxon>Cerambycidae</taxon>
        <taxon>Lamiinae</taxon>
        <taxon>Monochamini</taxon>
        <taxon>Molorchus</taxon>
    </lineage>
</organism>
<evidence type="ECO:0000256" key="1">
    <source>
        <dbReference type="SAM" id="MobiDB-lite"/>
    </source>
</evidence>
<evidence type="ECO:0000313" key="2">
    <source>
        <dbReference type="EMBL" id="KAJ8973694.1"/>
    </source>
</evidence>
<accession>A0ABQ9J735</accession>
<sequence length="699" mass="78976">MLNPLPDDAELDPTMNLSIGRQEVVDGRTGDIPARRTDPYVAPRDYPHSAQVNRLTKEELTYELRVRGLGDGSNLTVAELRTVLRNALQLEKTSLAIKSPAYPYTFNEDSAALSENVEAIDKLISEFSGSENDSKYKGITSKIAHSLGRVNRSSPQNETEKGSKAEIRLKLLLAFDKLKEKTKRERRSRDSTALDLSVLRHNTEPPGAHSSELDNSSDSSENEESVVKTKPVPVRDWGLKFTGKRIICHLVLFLNADAVDLFEGDAYTWYNMVKDWATDWNSLVGLMREQFLPETFDRDLFEEIKRKTQGDHESIGLYIASMKWLFNKMTNPVAEETQFEIIMERIDPYYQPFIAFAQISTITELLTACRKLDVKRELAKSFKPPPAKNKSLIPELAYAIPPSSPVELLILSPIELAGNVAVLTICRRGALNREGDIVTRAVTQMSLFELAQIAQKGRGNGQWRHYVLAHAQGDERPYVTVSIFGKELLGLLDSGASRTIIGYNGWELLKNIGLINLEESDCASITVANGNTCSCIGVLRTPVKLRDIEKIIDILVVPDLNHTLILGIDFWLRMGIVPNFSSNEWKFSLSNSDVQVITDRWYNEMRDKAQADPLHFPNWRVLGSFLYKYVDCTFSEVLDEDKWKRVIPKTDIATLLAEDEGRYLEIRPQLRVIRKDYYLLSDTSASPGKRLGRHCDCEG</sequence>
<dbReference type="EMBL" id="JAPWTJ010001131">
    <property type="protein sequence ID" value="KAJ8973694.1"/>
    <property type="molecule type" value="Genomic_DNA"/>
</dbReference>
<dbReference type="Proteomes" id="UP001162164">
    <property type="component" value="Unassembled WGS sequence"/>
</dbReference>
<dbReference type="Gene3D" id="2.40.70.10">
    <property type="entry name" value="Acid Proteases"/>
    <property type="match status" value="1"/>
</dbReference>
<feature type="compositionally biased region" description="Basic and acidic residues" evidence="1">
    <location>
        <begin position="183"/>
        <end position="192"/>
    </location>
</feature>
<dbReference type="SUPFAM" id="SSF50630">
    <property type="entry name" value="Acid proteases"/>
    <property type="match status" value="1"/>
</dbReference>
<proteinExistence type="predicted"/>
<dbReference type="CDD" id="cd00303">
    <property type="entry name" value="retropepsin_like"/>
    <property type="match status" value="1"/>
</dbReference>
<comment type="caution">
    <text evidence="2">The sequence shown here is derived from an EMBL/GenBank/DDBJ whole genome shotgun (WGS) entry which is preliminary data.</text>
</comment>
<name>A0ABQ9J735_9CUCU</name>
<feature type="region of interest" description="Disordered" evidence="1">
    <location>
        <begin position="183"/>
        <end position="227"/>
    </location>
</feature>
<dbReference type="InterPro" id="IPR021109">
    <property type="entry name" value="Peptidase_aspartic_dom_sf"/>
</dbReference>
<dbReference type="InterPro" id="IPR001969">
    <property type="entry name" value="Aspartic_peptidase_AS"/>
</dbReference>
<evidence type="ECO:0008006" key="4">
    <source>
        <dbReference type="Google" id="ProtNLM"/>
    </source>
</evidence>
<evidence type="ECO:0000313" key="3">
    <source>
        <dbReference type="Proteomes" id="UP001162164"/>
    </source>
</evidence>